<evidence type="ECO:0000313" key="4">
    <source>
        <dbReference type="Proteomes" id="UP000229730"/>
    </source>
</evidence>
<feature type="signal peptide" evidence="2">
    <location>
        <begin position="1"/>
        <end position="21"/>
    </location>
</feature>
<name>A0A2G4YZ39_9PROT</name>
<reference evidence="3 4" key="1">
    <citation type="submission" date="2017-10" db="EMBL/GenBank/DDBJ databases">
        <title>Frigbacter circumglobatus gen. nov. sp. nov., isolated from sediment cultured in situ.</title>
        <authorList>
            <person name="Zhao Z."/>
        </authorList>
    </citation>
    <scope>NUCLEOTIDE SEQUENCE [LARGE SCALE GENOMIC DNA]</scope>
    <source>
        <strain evidence="3 4">ZYL</strain>
    </source>
</reference>
<dbReference type="NCBIfam" id="NF010448">
    <property type="entry name" value="PRK13874.1"/>
    <property type="match status" value="1"/>
</dbReference>
<dbReference type="InterPro" id="IPR014147">
    <property type="entry name" value="T4SS_TrbJ"/>
</dbReference>
<comment type="caution">
    <text evidence="3">The sequence shown here is derived from an EMBL/GenBank/DDBJ whole genome shotgun (WGS) entry which is preliminary data.</text>
</comment>
<sequence length="240" mass="26498">MKHKLLSAFMALILGLTPIHTANAIFGFGDIVFDPTNYGRNLLTAARTLQQVNNQIRQLRNEAQMLLNQSQNLTRLPMSIGGDLQRSLLQMDVLIRSANGLAYQITAIDAHYRTYFPERYAAATTSTRILQDGQDAWKAARSGFQHSLHVQAEVMGQVRSDRIVLDRLIMESQSAGGNLQVAQAGNQLTALAAKQTMQLQSLMAASARADALEKARVLALTEQARARFQHFLGDGSAYTR</sequence>
<dbReference type="InParanoid" id="A0A2G4YZ39"/>
<proteinExistence type="predicted"/>
<dbReference type="Proteomes" id="UP000229730">
    <property type="component" value="Unassembled WGS sequence"/>
</dbReference>
<dbReference type="EMBL" id="PDEM01000005">
    <property type="protein sequence ID" value="PHZ86716.1"/>
    <property type="molecule type" value="Genomic_DNA"/>
</dbReference>
<evidence type="ECO:0000313" key="3">
    <source>
        <dbReference type="EMBL" id="PHZ86716.1"/>
    </source>
</evidence>
<protein>
    <submittedName>
        <fullName evidence="3">P-type conjugative transfer protein TrbJ</fullName>
    </submittedName>
</protein>
<dbReference type="OrthoDB" id="9807335at2"/>
<accession>A0A2G4YZ39</accession>
<evidence type="ECO:0000256" key="2">
    <source>
        <dbReference type="SAM" id="SignalP"/>
    </source>
</evidence>
<organism evidence="3 4">
    <name type="scientific">Paremcibacter congregatus</name>
    <dbReference type="NCBI Taxonomy" id="2043170"/>
    <lineage>
        <taxon>Bacteria</taxon>
        <taxon>Pseudomonadati</taxon>
        <taxon>Pseudomonadota</taxon>
        <taxon>Alphaproteobacteria</taxon>
        <taxon>Emcibacterales</taxon>
        <taxon>Emcibacteraceae</taxon>
        <taxon>Paremcibacter</taxon>
    </lineage>
</organism>
<keyword evidence="4" id="KW-1185">Reference proteome</keyword>
<keyword evidence="1" id="KW-0175">Coiled coil</keyword>
<evidence type="ECO:0000256" key="1">
    <source>
        <dbReference type="SAM" id="Coils"/>
    </source>
</evidence>
<feature type="coiled-coil region" evidence="1">
    <location>
        <begin position="42"/>
        <end position="76"/>
    </location>
</feature>
<feature type="chain" id="PRO_5013787767" evidence="2">
    <location>
        <begin position="22"/>
        <end position="240"/>
    </location>
</feature>
<gene>
    <name evidence="3" type="primary">trbJ</name>
    <name evidence="3" type="ORF">CRD36_00230</name>
</gene>
<dbReference type="NCBIfam" id="TIGR02780">
    <property type="entry name" value="TrbJ_Ti"/>
    <property type="match status" value="1"/>
</dbReference>
<dbReference type="AlphaFoldDB" id="A0A2G4YZ39"/>
<keyword evidence="2" id="KW-0732">Signal</keyword>
<dbReference type="RefSeq" id="WP_099470730.1">
    <property type="nucleotide sequence ID" value="NZ_CP041025.1"/>
</dbReference>